<dbReference type="Proteomes" id="UP000887580">
    <property type="component" value="Unplaced"/>
</dbReference>
<reference evidence="2" key="1">
    <citation type="submission" date="2022-11" db="UniProtKB">
        <authorList>
            <consortium name="WormBaseParasite"/>
        </authorList>
    </citation>
    <scope>IDENTIFICATION</scope>
</reference>
<accession>A0AC35F9I8</accession>
<evidence type="ECO:0000313" key="1">
    <source>
        <dbReference type="Proteomes" id="UP000887580"/>
    </source>
</evidence>
<dbReference type="WBParaSite" id="PS1159_v2.g15203.t1">
    <property type="protein sequence ID" value="PS1159_v2.g15203.t1"/>
    <property type="gene ID" value="PS1159_v2.g15203"/>
</dbReference>
<protein>
    <submittedName>
        <fullName evidence="2">Flagellar protein FliL</fullName>
    </submittedName>
</protein>
<name>A0AC35F9I8_9BILA</name>
<sequence>MTKINPNSLNNYFSSKFILLILLILVSIILIILIVVIIVLFATGVFTTQQAVNSSPINPNIPPTTLPPNADFLVNRTFDCQMFVVDQANPLFNNQTSIEYQQAFLMLQNGLSTMIQQSTLRDLQPLVAVTNLQNQNPDLQINFLLSIIIPSRSPINASAIRNLLLSELQLLENQLNGSDIDRGRITVIMTSI</sequence>
<organism evidence="1 2">
    <name type="scientific">Panagrolaimus sp. PS1159</name>
    <dbReference type="NCBI Taxonomy" id="55785"/>
    <lineage>
        <taxon>Eukaryota</taxon>
        <taxon>Metazoa</taxon>
        <taxon>Ecdysozoa</taxon>
        <taxon>Nematoda</taxon>
        <taxon>Chromadorea</taxon>
        <taxon>Rhabditida</taxon>
        <taxon>Tylenchina</taxon>
        <taxon>Panagrolaimomorpha</taxon>
        <taxon>Panagrolaimoidea</taxon>
        <taxon>Panagrolaimidae</taxon>
        <taxon>Panagrolaimus</taxon>
    </lineage>
</organism>
<proteinExistence type="predicted"/>
<evidence type="ECO:0000313" key="2">
    <source>
        <dbReference type="WBParaSite" id="PS1159_v2.g15203.t1"/>
    </source>
</evidence>